<sequence>MKETLQPGIRFKFSFPVPATRTVPHLLPESQEFQAMPEVLASGYMVGIIEWACIQAINPHLDWPREQTVGVGFHLSHVAATPPGLTVTVEAELKAVEGRKLTFAIRAEDEVDLISEGIHERFVIDAARFNAKAAAKAERVKNVGEGLESGAASNQ</sequence>
<accession>A0A7C3Z163</accession>
<feature type="binding site" evidence="1">
    <location>
        <position position="70"/>
    </location>
    <ligand>
        <name>CoA</name>
        <dbReference type="ChEBI" id="CHEBI:57287"/>
    </ligand>
</feature>
<dbReference type="Gene3D" id="3.10.129.10">
    <property type="entry name" value="Hotdog Thioesterase"/>
    <property type="match status" value="1"/>
</dbReference>
<dbReference type="PANTHER" id="PTHR36934:SF1">
    <property type="entry name" value="THIOESTERASE DOMAIN-CONTAINING PROTEIN"/>
    <property type="match status" value="1"/>
</dbReference>
<reference evidence="3" key="1">
    <citation type="journal article" date="2020" name="mSystems">
        <title>Genome- and Community-Level Interaction Insights into Carbon Utilization and Element Cycling Functions of Hydrothermarchaeota in Hydrothermal Sediment.</title>
        <authorList>
            <person name="Zhou Z."/>
            <person name="Liu Y."/>
            <person name="Xu W."/>
            <person name="Pan J."/>
            <person name="Luo Z.H."/>
            <person name="Li M."/>
        </authorList>
    </citation>
    <scope>NUCLEOTIDE SEQUENCE [LARGE SCALE GENOMIC DNA]</scope>
    <source>
        <strain evidence="3">SpSt-897</strain>
    </source>
</reference>
<dbReference type="InterPro" id="IPR025540">
    <property type="entry name" value="FlK"/>
</dbReference>
<comment type="caution">
    <text evidence="3">The sequence shown here is derived from an EMBL/GenBank/DDBJ whole genome shotgun (WGS) entry which is preliminary data.</text>
</comment>
<dbReference type="InterPro" id="IPR029069">
    <property type="entry name" value="HotDog_dom_sf"/>
</dbReference>
<gene>
    <name evidence="3" type="ORF">ENW96_00875</name>
</gene>
<protein>
    <submittedName>
        <fullName evidence="3">Thioesterase</fullName>
    </submittedName>
</protein>
<dbReference type="Pfam" id="PF22636">
    <property type="entry name" value="FlK"/>
    <property type="match status" value="1"/>
</dbReference>
<evidence type="ECO:0000313" key="3">
    <source>
        <dbReference type="EMBL" id="HGF32928.1"/>
    </source>
</evidence>
<dbReference type="EMBL" id="DTMF01000025">
    <property type="protein sequence ID" value="HGF32928.1"/>
    <property type="molecule type" value="Genomic_DNA"/>
</dbReference>
<proteinExistence type="predicted"/>
<feature type="binding site" evidence="1">
    <location>
        <position position="121"/>
    </location>
    <ligand>
        <name>substrate</name>
    </ligand>
</feature>
<feature type="binding site" evidence="1">
    <location>
        <position position="70"/>
    </location>
    <ligand>
        <name>substrate</name>
    </ligand>
</feature>
<dbReference type="InterPro" id="IPR054485">
    <property type="entry name" value="FlK-like_dom"/>
</dbReference>
<dbReference type="SUPFAM" id="SSF54637">
    <property type="entry name" value="Thioesterase/thiol ester dehydrase-isomerase"/>
    <property type="match status" value="1"/>
</dbReference>
<dbReference type="PANTHER" id="PTHR36934">
    <property type="entry name" value="BLR0278 PROTEIN"/>
    <property type="match status" value="1"/>
</dbReference>
<dbReference type="AlphaFoldDB" id="A0A7C3Z163"/>
<dbReference type="PIRSF" id="PIRSF014972">
    <property type="entry name" value="FlK"/>
    <property type="match status" value="1"/>
</dbReference>
<feature type="domain" description="Fluoroacetyl-CoA-specific thioesterase-like" evidence="2">
    <location>
        <begin position="34"/>
        <end position="126"/>
    </location>
</feature>
<name>A0A7C3Z163_9BACT</name>
<evidence type="ECO:0000259" key="2">
    <source>
        <dbReference type="Pfam" id="PF22636"/>
    </source>
</evidence>
<organism evidence="3">
    <name type="scientific">Desulfobacca acetoxidans</name>
    <dbReference type="NCBI Taxonomy" id="60893"/>
    <lineage>
        <taxon>Bacteria</taxon>
        <taxon>Pseudomonadati</taxon>
        <taxon>Thermodesulfobacteriota</taxon>
        <taxon>Desulfobaccia</taxon>
        <taxon>Desulfobaccales</taxon>
        <taxon>Desulfobaccaceae</taxon>
        <taxon>Desulfobacca</taxon>
    </lineage>
</organism>
<evidence type="ECO:0000256" key="1">
    <source>
        <dbReference type="PIRSR" id="PIRSR014972-2"/>
    </source>
</evidence>